<evidence type="ECO:0000256" key="1">
    <source>
        <dbReference type="ARBA" id="ARBA00022801"/>
    </source>
</evidence>
<comment type="catalytic activity">
    <reaction evidence="7">
        <text>a medium-chain fatty acyl-CoA + H2O = a medium-chain fatty acid + CoA + H(+)</text>
        <dbReference type="Rhea" id="RHEA:68184"/>
        <dbReference type="ChEBI" id="CHEBI:15377"/>
        <dbReference type="ChEBI" id="CHEBI:15378"/>
        <dbReference type="ChEBI" id="CHEBI:57287"/>
        <dbReference type="ChEBI" id="CHEBI:59558"/>
        <dbReference type="ChEBI" id="CHEBI:90546"/>
    </reaction>
</comment>
<dbReference type="Gene3D" id="3.10.129.10">
    <property type="entry name" value="Hotdog Thioesterase"/>
    <property type="match status" value="1"/>
</dbReference>
<dbReference type="Proteomes" id="UP001321492">
    <property type="component" value="Unassembled WGS sequence"/>
</dbReference>
<proteinExistence type="inferred from homology"/>
<evidence type="ECO:0000313" key="10">
    <source>
        <dbReference type="Proteomes" id="UP001321492"/>
    </source>
</evidence>
<dbReference type="NCBIfam" id="TIGR00369">
    <property type="entry name" value="unchar_dom_1"/>
    <property type="match status" value="1"/>
</dbReference>
<comment type="similarity">
    <text evidence="4">Belongs to the YigI thioesterase family.</text>
</comment>
<comment type="caution">
    <text evidence="9">The sequence shown here is derived from an EMBL/GenBank/DDBJ whole genome shotgun (WGS) entry which is preliminary data.</text>
</comment>
<keyword evidence="10" id="KW-1185">Reference proteome</keyword>
<feature type="domain" description="Thioesterase" evidence="8">
    <location>
        <begin position="54"/>
        <end position="129"/>
    </location>
</feature>
<evidence type="ECO:0000256" key="5">
    <source>
        <dbReference type="ARBA" id="ARBA00038894"/>
    </source>
</evidence>
<dbReference type="EMBL" id="JASJEV010000013">
    <property type="protein sequence ID" value="MDJ1159790.1"/>
    <property type="molecule type" value="Genomic_DNA"/>
</dbReference>
<keyword evidence="1 9" id="KW-0378">Hydrolase</keyword>
<dbReference type="SUPFAM" id="SSF54637">
    <property type="entry name" value="Thioesterase/thiol ester dehydrase-isomerase"/>
    <property type="match status" value="1"/>
</dbReference>
<evidence type="ECO:0000313" key="9">
    <source>
        <dbReference type="EMBL" id="MDJ1159790.1"/>
    </source>
</evidence>
<dbReference type="CDD" id="cd03443">
    <property type="entry name" value="PaaI_thioesterase"/>
    <property type="match status" value="1"/>
</dbReference>
<dbReference type="GO" id="GO:0016787">
    <property type="term" value="F:hydrolase activity"/>
    <property type="evidence" value="ECO:0007669"/>
    <property type="project" value="UniProtKB-KW"/>
</dbReference>
<evidence type="ECO:0000256" key="2">
    <source>
        <dbReference type="ARBA" id="ARBA00035880"/>
    </source>
</evidence>
<accession>A0ABT7AL38</accession>
<evidence type="ECO:0000256" key="4">
    <source>
        <dbReference type="ARBA" id="ARBA00038381"/>
    </source>
</evidence>
<dbReference type="PANTHER" id="PTHR43240">
    <property type="entry name" value="1,4-DIHYDROXY-2-NAPHTHOYL-COA THIOESTERASE 1"/>
    <property type="match status" value="1"/>
</dbReference>
<dbReference type="InterPro" id="IPR006683">
    <property type="entry name" value="Thioestr_dom"/>
</dbReference>
<dbReference type="Pfam" id="PF03061">
    <property type="entry name" value="4HBT"/>
    <property type="match status" value="1"/>
</dbReference>
<name>A0ABT7AL38_9HYPH</name>
<reference evidence="9 10" key="1">
    <citation type="submission" date="2023-05" db="EMBL/GenBank/DDBJ databases">
        <title>Chelatococcus sp. nov., a moderately thermophilic bacterium isolated from hot spring microbial mat.</title>
        <authorList>
            <person name="Hu C.-J."/>
            <person name="Li W.-J."/>
        </authorList>
    </citation>
    <scope>NUCLEOTIDE SEQUENCE [LARGE SCALE GENOMIC DNA]</scope>
    <source>
        <strain evidence="9 10">SYSU G07232</strain>
    </source>
</reference>
<comment type="catalytic activity">
    <reaction evidence="2">
        <text>a fatty acyl-CoA + H2O = a fatty acid + CoA + H(+)</text>
        <dbReference type="Rhea" id="RHEA:16781"/>
        <dbReference type="ChEBI" id="CHEBI:15377"/>
        <dbReference type="ChEBI" id="CHEBI:15378"/>
        <dbReference type="ChEBI" id="CHEBI:28868"/>
        <dbReference type="ChEBI" id="CHEBI:57287"/>
        <dbReference type="ChEBI" id="CHEBI:77636"/>
        <dbReference type="EC" id="3.1.2.20"/>
    </reaction>
</comment>
<evidence type="ECO:0000259" key="8">
    <source>
        <dbReference type="Pfam" id="PF03061"/>
    </source>
</evidence>
<protein>
    <recommendedName>
        <fullName evidence="6">Medium/long-chain acyl-CoA thioesterase YigI</fullName>
        <ecNumber evidence="5">3.1.2.20</ecNumber>
    </recommendedName>
</protein>
<gene>
    <name evidence="9" type="ORF">QNA08_16335</name>
</gene>
<evidence type="ECO:0000256" key="7">
    <source>
        <dbReference type="ARBA" id="ARBA00048062"/>
    </source>
</evidence>
<organism evidence="9 10">
    <name type="scientific">Chelatococcus albus</name>
    <dbReference type="NCBI Taxonomy" id="3047466"/>
    <lineage>
        <taxon>Bacteria</taxon>
        <taxon>Pseudomonadati</taxon>
        <taxon>Pseudomonadota</taxon>
        <taxon>Alphaproteobacteria</taxon>
        <taxon>Hyphomicrobiales</taxon>
        <taxon>Chelatococcaceae</taxon>
        <taxon>Chelatococcus</taxon>
    </lineage>
</organism>
<dbReference type="EC" id="3.1.2.20" evidence="5"/>
<dbReference type="PANTHER" id="PTHR43240:SF20">
    <property type="entry name" value="MEDIUM_LONG-CHAIN ACYL-COA THIOESTERASE YIGI"/>
    <property type="match status" value="1"/>
</dbReference>
<dbReference type="RefSeq" id="WP_283741792.1">
    <property type="nucleotide sequence ID" value="NZ_JASJEV010000013.1"/>
</dbReference>
<evidence type="ECO:0000256" key="6">
    <source>
        <dbReference type="ARBA" id="ARBA00040062"/>
    </source>
</evidence>
<sequence length="151" mass="15599">MPAHVPKDTDFEGRVRRSFARQGVMETIGAVMTQVAPGEVEIAMPVSAQVGQQHGFVHAGIVATIADSACGYAALTLMPAGTGVLTAEFKINLMAPAAGERLIARGTVVRSGRLLSVAQAEVAAEGDGQRKTVALMTATLVNVEGRDGIAD</sequence>
<dbReference type="InterPro" id="IPR029069">
    <property type="entry name" value="HotDog_dom_sf"/>
</dbReference>
<evidence type="ECO:0000256" key="3">
    <source>
        <dbReference type="ARBA" id="ARBA00036002"/>
    </source>
</evidence>
<comment type="catalytic activity">
    <reaction evidence="3">
        <text>a long-chain fatty acyl-CoA + H2O = a long-chain fatty acid + CoA + H(+)</text>
        <dbReference type="Rhea" id="RHEA:67680"/>
        <dbReference type="ChEBI" id="CHEBI:15377"/>
        <dbReference type="ChEBI" id="CHEBI:15378"/>
        <dbReference type="ChEBI" id="CHEBI:57287"/>
        <dbReference type="ChEBI" id="CHEBI:57560"/>
        <dbReference type="ChEBI" id="CHEBI:83139"/>
    </reaction>
</comment>
<dbReference type="InterPro" id="IPR003736">
    <property type="entry name" value="PAAI_dom"/>
</dbReference>